<evidence type="ECO:0000313" key="15">
    <source>
        <dbReference type="EMBL" id="TCF67403.1"/>
    </source>
</evidence>
<evidence type="ECO:0000313" key="24">
    <source>
        <dbReference type="Proteomes" id="UP000292241"/>
    </source>
</evidence>
<evidence type="ECO:0000313" key="18">
    <source>
        <dbReference type="EMBL" id="TCF95069.1"/>
    </source>
</evidence>
<evidence type="ECO:0000313" key="34">
    <source>
        <dbReference type="Proteomes" id="UP000293475"/>
    </source>
</evidence>
<dbReference type="Proteomes" id="UP000293441">
    <property type="component" value="Unassembled WGS sequence"/>
</dbReference>
<evidence type="ECO:0000313" key="36">
    <source>
        <dbReference type="Proteomes" id="UP000294241"/>
    </source>
</evidence>
<dbReference type="EMBL" id="SHPR01000018">
    <property type="protein sequence ID" value="TCD84126.1"/>
    <property type="molecule type" value="Genomic_DNA"/>
</dbReference>
<evidence type="ECO:0000313" key="29">
    <source>
        <dbReference type="Proteomes" id="UP000292751"/>
    </source>
</evidence>
<dbReference type="Proteomes" id="UP000292260">
    <property type="component" value="Unassembled WGS sequence"/>
</dbReference>
<dbReference type="Proteomes" id="UP000292241">
    <property type="component" value="Unassembled WGS sequence"/>
</dbReference>
<evidence type="ECO:0000313" key="12">
    <source>
        <dbReference type="EMBL" id="TCF46673.1"/>
    </source>
</evidence>
<proteinExistence type="predicted"/>
<dbReference type="Proteomes" id="UP000294241">
    <property type="component" value="Unassembled WGS sequence"/>
</dbReference>
<evidence type="ECO:0000313" key="35">
    <source>
        <dbReference type="Proteomes" id="UP000293701"/>
    </source>
</evidence>
<evidence type="ECO:0000313" key="33">
    <source>
        <dbReference type="Proteomes" id="UP000293441"/>
    </source>
</evidence>
<sequence>MLLVILLIEFLVALFDPGKDSGRLFTLLRGERFEQFAESQPTFTTG</sequence>
<dbReference type="AlphaFoldDB" id="A0A0M0VM41"/>
<evidence type="ECO:0000313" key="11">
    <source>
        <dbReference type="EMBL" id="TCF39828.1"/>
    </source>
</evidence>
<evidence type="ECO:0000313" key="5">
    <source>
        <dbReference type="EMBL" id="TCD97894.1"/>
    </source>
</evidence>
<dbReference type="Proteomes" id="UP000292787">
    <property type="component" value="Unassembled WGS sequence"/>
</dbReference>
<dbReference type="Proteomes" id="UP000292478">
    <property type="component" value="Unassembled WGS sequence"/>
</dbReference>
<dbReference type="EMBL" id="SHTC01000012">
    <property type="protein sequence ID" value="TCF58922.1"/>
    <property type="molecule type" value="Genomic_DNA"/>
</dbReference>
<dbReference type="Proteomes" id="UP000293475">
    <property type="component" value="Unassembled WGS sequence"/>
</dbReference>
<evidence type="ECO:0000313" key="32">
    <source>
        <dbReference type="Proteomes" id="UP000293319"/>
    </source>
</evidence>
<dbReference type="EMBL" id="SHTN01000011">
    <property type="protein sequence ID" value="TCF84567.1"/>
    <property type="molecule type" value="Genomic_DNA"/>
</dbReference>
<dbReference type="EMBL" id="SHPX01000016">
    <property type="protein sequence ID" value="TCD97894.1"/>
    <property type="molecule type" value="Genomic_DNA"/>
</dbReference>
<dbReference type="Proteomes" id="UP000292729">
    <property type="component" value="Unassembled WGS sequence"/>
</dbReference>
<evidence type="ECO:0000313" key="16">
    <source>
        <dbReference type="EMBL" id="TCF70438.1"/>
    </source>
</evidence>
<evidence type="ECO:0000313" key="21">
    <source>
        <dbReference type="Proteomes" id="UP000291713"/>
    </source>
</evidence>
<evidence type="ECO:0000313" key="14">
    <source>
        <dbReference type="EMBL" id="TCF64985.1"/>
    </source>
</evidence>
<evidence type="ECO:0000313" key="7">
    <source>
        <dbReference type="EMBL" id="TCE45109.1"/>
    </source>
</evidence>
<evidence type="ECO:0000313" key="3">
    <source>
        <dbReference type="EMBL" id="TCD84126.1"/>
    </source>
</evidence>
<dbReference type="EMBL" id="SHTH01000007">
    <property type="protein sequence ID" value="TCF70438.1"/>
    <property type="molecule type" value="Genomic_DNA"/>
</dbReference>
<organism evidence="14 30">
    <name type="scientific">Bifidobacterium longum subsp. longum</name>
    <dbReference type="NCBI Taxonomy" id="1679"/>
    <lineage>
        <taxon>Bacteria</taxon>
        <taxon>Bacillati</taxon>
        <taxon>Actinomycetota</taxon>
        <taxon>Actinomycetes</taxon>
        <taxon>Bifidobacteriales</taxon>
        <taxon>Bifidobacteriaceae</taxon>
        <taxon>Bifidobacterium</taxon>
    </lineage>
</organism>
<evidence type="ECO:0000313" key="10">
    <source>
        <dbReference type="EMBL" id="TCF11320.1"/>
    </source>
</evidence>
<dbReference type="EMBL" id="SHPS01000014">
    <property type="protein sequence ID" value="TCD86206.1"/>
    <property type="molecule type" value="Genomic_DNA"/>
</dbReference>
<evidence type="ECO:0000313" key="27">
    <source>
        <dbReference type="Proteomes" id="UP000292692"/>
    </source>
</evidence>
<dbReference type="EMBL" id="SHTF01000008">
    <property type="protein sequence ID" value="TCF64985.1"/>
    <property type="molecule type" value="Genomic_DNA"/>
</dbReference>
<accession>A0A0M0VM41</accession>
<dbReference type="Proteomes" id="UP000292692">
    <property type="component" value="Unassembled WGS sequence"/>
</dbReference>
<dbReference type="Proteomes" id="UP000293319">
    <property type="component" value="Unassembled WGS sequence"/>
</dbReference>
<comment type="caution">
    <text evidence="14">The sequence shown here is derived from an EMBL/GenBank/DDBJ whole genome shotgun (WGS) entry which is preliminary data.</text>
</comment>
<evidence type="ECO:0000313" key="26">
    <source>
        <dbReference type="Proteomes" id="UP000292478"/>
    </source>
</evidence>
<dbReference type="EMBL" id="SHQV01000009">
    <property type="protein sequence ID" value="TCE45109.1"/>
    <property type="molecule type" value="Genomic_DNA"/>
</dbReference>
<dbReference type="Proteomes" id="UP000291713">
    <property type="component" value="Unassembled WGS sequence"/>
</dbReference>
<evidence type="ECO:0000313" key="30">
    <source>
        <dbReference type="Proteomes" id="UP000292787"/>
    </source>
</evidence>
<dbReference type="Proteomes" id="UP000291881">
    <property type="component" value="Unassembled WGS sequence"/>
</dbReference>
<dbReference type="EMBL" id="SHRX01000011">
    <property type="protein sequence ID" value="TCE99624.1"/>
    <property type="molecule type" value="Genomic_DNA"/>
</dbReference>
<dbReference type="Proteomes" id="UP000292751">
    <property type="component" value="Unassembled WGS sequence"/>
</dbReference>
<evidence type="ECO:0000313" key="17">
    <source>
        <dbReference type="EMBL" id="TCF84567.1"/>
    </source>
</evidence>
<evidence type="ECO:0000313" key="25">
    <source>
        <dbReference type="Proteomes" id="UP000292260"/>
    </source>
</evidence>
<dbReference type="EMBL" id="SHTI01000037">
    <property type="protein sequence ID" value="TCF67403.1"/>
    <property type="molecule type" value="Genomic_DNA"/>
</dbReference>
<dbReference type="Proteomes" id="UP000291814">
    <property type="component" value="Unassembled WGS sequence"/>
</dbReference>
<evidence type="ECO:0000313" key="9">
    <source>
        <dbReference type="EMBL" id="TCE99624.1"/>
    </source>
</evidence>
<reference evidence="19 20" key="1">
    <citation type="journal article" date="2018" name="Sci. Rep.">
        <title>Genomic diversity and distribution of Bifidobacterium longum subsp. longum across the human lifespan.</title>
        <authorList>
            <person name="Odamaki T."/>
            <person name="Bottacini F."/>
            <person name="Kato K."/>
            <person name="Mitsuyama E."/>
            <person name="Yoshida K."/>
            <person name="Horigome A."/>
            <person name="Xiao J.Z."/>
            <person name="van Sinderen D."/>
        </authorList>
    </citation>
    <scope>NUCLEOTIDE SEQUENCE [LARGE SCALE GENOMIC DNA]</scope>
    <source>
        <strain evidence="1 35">MCC10002</strain>
        <strain evidence="2 34">MCC10004</strain>
        <strain evidence="3 24">MCC10008</strain>
        <strain evidence="4 23">MCC10009</strain>
        <strain evidence="5 33">MCC10015</strain>
        <strain evidence="6 25">MCC10043</strain>
        <strain evidence="7 32">MCC10044</strain>
        <strain evidence="8 22">MCC10070</strain>
        <strain evidence="9 29">MCC10076</strain>
        <strain evidence="10 19">MCC10083</strain>
        <strain evidence="11 36">MCC10100</strain>
        <strain evidence="12 27">MCC10102</strain>
        <strain evidence="13 26">MCC10113</strain>
        <strain evidence="14 30">MCC10116</strain>
        <strain evidence="16 31">MCC10118</strain>
        <strain evidence="15 28">MCC10119</strain>
        <strain evidence="18 21">MCC10120</strain>
        <strain evidence="17 20">MCC10126</strain>
    </source>
</reference>
<dbReference type="EMBL" id="SHRR01000008">
    <property type="protein sequence ID" value="TCE87279.1"/>
    <property type="molecule type" value="Genomic_DNA"/>
</dbReference>
<dbReference type="EMBL" id="SHSV01000011">
    <property type="protein sequence ID" value="TCF46673.1"/>
    <property type="molecule type" value="Genomic_DNA"/>
</dbReference>
<evidence type="ECO:0000313" key="28">
    <source>
        <dbReference type="Proteomes" id="UP000292729"/>
    </source>
</evidence>
<evidence type="ECO:0000313" key="31">
    <source>
        <dbReference type="Proteomes" id="UP000293137"/>
    </source>
</evidence>
<evidence type="ECO:0000313" key="23">
    <source>
        <dbReference type="Proteomes" id="UP000291881"/>
    </source>
</evidence>
<dbReference type="EMBL" id="SHST01000021">
    <property type="protein sequence ID" value="TCF39828.1"/>
    <property type="molecule type" value="Genomic_DNA"/>
</dbReference>
<evidence type="ECO:0000313" key="4">
    <source>
        <dbReference type="EMBL" id="TCD86206.1"/>
    </source>
</evidence>
<dbReference type="EMBL" id="SHTU01000019">
    <property type="protein sequence ID" value="TCF95069.1"/>
    <property type="molecule type" value="Genomic_DNA"/>
</dbReference>
<evidence type="ECO:0000313" key="20">
    <source>
        <dbReference type="Proteomes" id="UP000291501"/>
    </source>
</evidence>
<dbReference type="Proteomes" id="UP000293137">
    <property type="component" value="Unassembled WGS sequence"/>
</dbReference>
<name>A0A0M0VM41_BIFLL</name>
<evidence type="ECO:0000313" key="1">
    <source>
        <dbReference type="EMBL" id="TCD74669.1"/>
    </source>
</evidence>
<evidence type="ECO:0000313" key="13">
    <source>
        <dbReference type="EMBL" id="TCF58922.1"/>
    </source>
</evidence>
<gene>
    <name evidence="1" type="ORF">MCC10002_0807</name>
    <name evidence="2" type="ORF">MCC10004_0730</name>
    <name evidence="3" type="ORF">MCC10008_0822</name>
    <name evidence="4" type="ORF">MCC10009_0734</name>
    <name evidence="5" type="ORF">MCC10015_0820</name>
    <name evidence="6" type="ORF">MCC10043_0678</name>
    <name evidence="7" type="ORF">MCC10044_0711</name>
    <name evidence="8" type="ORF">MCC10070_0670</name>
    <name evidence="9" type="ORF">MCC10076_0715</name>
    <name evidence="10" type="ORF">MCC10083_0688</name>
    <name evidence="11" type="ORF">MCC10100_0834</name>
    <name evidence="12" type="ORF">MCC10102_0725</name>
    <name evidence="13" type="ORF">MCC10113_0713</name>
    <name evidence="14" type="ORF">MCC10116_0725</name>
    <name evidence="16" type="ORF">MCC10118_0553</name>
    <name evidence="15" type="ORF">MCC10119_2078</name>
    <name evidence="18" type="ORF">MCC10120_1093</name>
    <name evidence="17" type="ORF">MCC10126_0624</name>
</gene>
<dbReference type="EMBL" id="SHPO01000011">
    <property type="protein sequence ID" value="TCD78536.1"/>
    <property type="molecule type" value="Genomic_DNA"/>
</dbReference>
<dbReference type="EMBL" id="SHPM01000016">
    <property type="protein sequence ID" value="TCD74669.1"/>
    <property type="molecule type" value="Genomic_DNA"/>
</dbReference>
<evidence type="ECO:0000313" key="19">
    <source>
        <dbReference type="Proteomes" id="UP000291226"/>
    </source>
</evidence>
<evidence type="ECO:0000313" key="2">
    <source>
        <dbReference type="EMBL" id="TCD78536.1"/>
    </source>
</evidence>
<dbReference type="EMBL" id="SHQU01000014">
    <property type="protein sequence ID" value="TCE41606.1"/>
    <property type="molecule type" value="Genomic_DNA"/>
</dbReference>
<reference evidence="14" key="2">
    <citation type="submission" date="2019-02" db="EMBL/GenBank/DDBJ databases">
        <authorList>
            <person name="Odamaki T."/>
        </authorList>
    </citation>
    <scope>NUCLEOTIDE SEQUENCE</scope>
    <source>
        <strain evidence="1">MCC10002</strain>
        <strain evidence="2">MCC10004</strain>
        <strain evidence="3">MCC10008</strain>
        <strain evidence="4">MCC10009</strain>
        <strain evidence="5">MCC10015</strain>
        <strain evidence="6">MCC10043</strain>
        <strain evidence="7">MCC10044</strain>
        <strain evidence="8">MCC10070</strain>
        <strain evidence="9">MCC10076</strain>
        <strain evidence="10">MCC10083</strain>
        <strain evidence="11">MCC10100</strain>
        <strain evidence="12">MCC10102</strain>
        <strain evidence="13">MCC10113</strain>
        <strain evidence="14">MCC10116</strain>
        <strain evidence="16">MCC10118</strain>
        <strain evidence="15">MCC10119</strain>
        <strain evidence="18">MCC10120</strain>
        <strain evidence="17">MCC10126</strain>
    </source>
</reference>
<dbReference type="Proteomes" id="UP000293701">
    <property type="component" value="Unassembled WGS sequence"/>
</dbReference>
<dbReference type="EMBL" id="SHSD01000016">
    <property type="protein sequence ID" value="TCF11320.1"/>
    <property type="molecule type" value="Genomic_DNA"/>
</dbReference>
<protein>
    <submittedName>
        <fullName evidence="14">Uncharacterized protein</fullName>
    </submittedName>
</protein>
<dbReference type="Proteomes" id="UP000291226">
    <property type="component" value="Unassembled WGS sequence"/>
</dbReference>
<evidence type="ECO:0000313" key="6">
    <source>
        <dbReference type="EMBL" id="TCE41606.1"/>
    </source>
</evidence>
<evidence type="ECO:0000313" key="22">
    <source>
        <dbReference type="Proteomes" id="UP000291814"/>
    </source>
</evidence>
<dbReference type="Proteomes" id="UP000291501">
    <property type="component" value="Unassembled WGS sequence"/>
</dbReference>
<evidence type="ECO:0000313" key="8">
    <source>
        <dbReference type="EMBL" id="TCE87279.1"/>
    </source>
</evidence>